<evidence type="ECO:0000313" key="2">
    <source>
        <dbReference type="EMBL" id="MBX39506.1"/>
    </source>
</evidence>
<feature type="region of interest" description="Disordered" evidence="1">
    <location>
        <begin position="1"/>
        <end position="48"/>
    </location>
</feature>
<dbReference type="EMBL" id="GGEC01059022">
    <property type="protein sequence ID" value="MBX39506.1"/>
    <property type="molecule type" value="Transcribed_RNA"/>
</dbReference>
<proteinExistence type="predicted"/>
<organism evidence="2">
    <name type="scientific">Rhizophora mucronata</name>
    <name type="common">Asiatic mangrove</name>
    <dbReference type="NCBI Taxonomy" id="61149"/>
    <lineage>
        <taxon>Eukaryota</taxon>
        <taxon>Viridiplantae</taxon>
        <taxon>Streptophyta</taxon>
        <taxon>Embryophyta</taxon>
        <taxon>Tracheophyta</taxon>
        <taxon>Spermatophyta</taxon>
        <taxon>Magnoliopsida</taxon>
        <taxon>eudicotyledons</taxon>
        <taxon>Gunneridae</taxon>
        <taxon>Pentapetalae</taxon>
        <taxon>rosids</taxon>
        <taxon>fabids</taxon>
        <taxon>Malpighiales</taxon>
        <taxon>Rhizophoraceae</taxon>
        <taxon>Rhizophora</taxon>
    </lineage>
</organism>
<accession>A0A2P2NAK8</accession>
<name>A0A2P2NAK8_RHIMU</name>
<protein>
    <submittedName>
        <fullName evidence="2">Uncharacterized protein</fullName>
    </submittedName>
</protein>
<dbReference type="AlphaFoldDB" id="A0A2P2NAK8"/>
<evidence type="ECO:0000256" key="1">
    <source>
        <dbReference type="SAM" id="MobiDB-lite"/>
    </source>
</evidence>
<feature type="compositionally biased region" description="Polar residues" evidence="1">
    <location>
        <begin position="17"/>
        <end position="48"/>
    </location>
</feature>
<sequence length="48" mass="5357">MHFLVTKPKRVTMGGCNPSTKYSNNSQWRESIRSPTSLTLSKPCSTKA</sequence>
<reference evidence="2" key="1">
    <citation type="submission" date="2018-02" db="EMBL/GenBank/DDBJ databases">
        <title>Rhizophora mucronata_Transcriptome.</title>
        <authorList>
            <person name="Meera S.P."/>
            <person name="Sreeshan A."/>
            <person name="Augustine A."/>
        </authorList>
    </citation>
    <scope>NUCLEOTIDE SEQUENCE</scope>
    <source>
        <tissue evidence="2">Leaf</tissue>
    </source>
</reference>